<evidence type="ECO:0000313" key="2">
    <source>
        <dbReference type="Proteomes" id="UP000694864"/>
    </source>
</evidence>
<keyword evidence="1" id="KW-1133">Transmembrane helix</keyword>
<sequence>MVKNVFSRIDLSSFITGSTEHTWQPTMSSETNIPSYWLNWRFFVCAIFVLTSLFLSSFLIWRYEGPRKRKKHGDDKDDDDDQSLELEQLTGVVYDDETWNTCVKDMHPNWLLGFRVFGFIVLLGLISGNAIADGTGIFIFYTQWTFTLVTVYFGLAALVSIYRFKYADNGETGVSMVDEEEQGSYRPPLNMFKSSNGHDRDNRTTRQIATTLGYIHQILFQTCAGAVLLTDGVFWFIIYPFLTAKDFSLDFFIVIMHSVNAIFLLGETFLNSLNCILCGMDQYICAIPVDCSCLCLLLVALPFLGFVITLCPFMVRGCWGYAHTMLWNLCFDREVEVHMALKIILRTQKDHNNQISFIYT</sequence>
<dbReference type="Proteomes" id="UP000694864">
    <property type="component" value="Chromosome 7"/>
</dbReference>
<name>A0ABM0ST31_CAMSA</name>
<reference evidence="3" key="2">
    <citation type="submission" date="2025-08" db="UniProtKB">
        <authorList>
            <consortium name="RefSeq"/>
        </authorList>
    </citation>
    <scope>IDENTIFICATION</scope>
    <source>
        <tissue evidence="3">Leaf</tissue>
    </source>
</reference>
<keyword evidence="2" id="KW-1185">Reference proteome</keyword>
<dbReference type="PANTHER" id="PTHR12242:SF26">
    <property type="entry name" value="TRANSMEMBRANE PROTEIN"/>
    <property type="match status" value="1"/>
</dbReference>
<keyword evidence="1" id="KW-0472">Membrane</keyword>
<evidence type="ECO:0000256" key="1">
    <source>
        <dbReference type="SAM" id="Phobius"/>
    </source>
</evidence>
<feature type="transmembrane region" description="Helical" evidence="1">
    <location>
        <begin position="112"/>
        <end position="132"/>
    </location>
</feature>
<feature type="transmembrane region" description="Helical" evidence="1">
    <location>
        <begin position="218"/>
        <end position="239"/>
    </location>
</feature>
<proteinExistence type="predicted"/>
<reference evidence="2" key="1">
    <citation type="journal article" date="2014" name="Nat. Commun.">
        <title>The emerging biofuel crop Camelina sativa retains a highly undifferentiated hexaploid genome structure.</title>
        <authorList>
            <person name="Kagale S."/>
            <person name="Koh C."/>
            <person name="Nixon J."/>
            <person name="Bollina V."/>
            <person name="Clarke W.E."/>
            <person name="Tuteja R."/>
            <person name="Spillane C."/>
            <person name="Robinson S.J."/>
            <person name="Links M.G."/>
            <person name="Clarke C."/>
            <person name="Higgins E.E."/>
            <person name="Huebert T."/>
            <person name="Sharpe A.G."/>
            <person name="Parkin I.A."/>
        </authorList>
    </citation>
    <scope>NUCLEOTIDE SEQUENCE [LARGE SCALE GENOMIC DNA]</scope>
    <source>
        <strain evidence="2">cv. DH55</strain>
    </source>
</reference>
<feature type="transmembrane region" description="Helical" evidence="1">
    <location>
        <begin position="40"/>
        <end position="61"/>
    </location>
</feature>
<feature type="transmembrane region" description="Helical" evidence="1">
    <location>
        <begin position="291"/>
        <end position="315"/>
    </location>
</feature>
<feature type="transmembrane region" description="Helical" evidence="1">
    <location>
        <begin position="251"/>
        <end position="270"/>
    </location>
</feature>
<evidence type="ECO:0000313" key="3">
    <source>
        <dbReference type="RefSeq" id="XP_010415734.1"/>
    </source>
</evidence>
<protein>
    <submittedName>
        <fullName evidence="3">Uncharacterized protein LOC104701692 isoform X3</fullName>
    </submittedName>
</protein>
<keyword evidence="1" id="KW-0812">Transmembrane</keyword>
<dbReference type="PANTHER" id="PTHR12242">
    <property type="entry name" value="OS02G0130600 PROTEIN-RELATED"/>
    <property type="match status" value="1"/>
</dbReference>
<dbReference type="GeneID" id="104701692"/>
<dbReference type="RefSeq" id="XP_010415734.1">
    <property type="nucleotide sequence ID" value="XM_010417432.2"/>
</dbReference>
<accession>A0ABM0ST31</accession>
<gene>
    <name evidence="3" type="primary">LOC104701692</name>
</gene>
<feature type="transmembrane region" description="Helical" evidence="1">
    <location>
        <begin position="138"/>
        <end position="162"/>
    </location>
</feature>
<organism evidence="2 3">
    <name type="scientific">Camelina sativa</name>
    <name type="common">False flax</name>
    <name type="synonym">Myagrum sativum</name>
    <dbReference type="NCBI Taxonomy" id="90675"/>
    <lineage>
        <taxon>Eukaryota</taxon>
        <taxon>Viridiplantae</taxon>
        <taxon>Streptophyta</taxon>
        <taxon>Embryophyta</taxon>
        <taxon>Tracheophyta</taxon>
        <taxon>Spermatophyta</taxon>
        <taxon>Magnoliopsida</taxon>
        <taxon>eudicotyledons</taxon>
        <taxon>Gunneridae</taxon>
        <taxon>Pentapetalae</taxon>
        <taxon>rosids</taxon>
        <taxon>malvids</taxon>
        <taxon>Brassicales</taxon>
        <taxon>Brassicaceae</taxon>
        <taxon>Camelineae</taxon>
        <taxon>Camelina</taxon>
    </lineage>
</organism>